<dbReference type="PANTHER" id="PTHR45138:SF9">
    <property type="entry name" value="DIGUANYLATE CYCLASE DGCM-RELATED"/>
    <property type="match status" value="1"/>
</dbReference>
<dbReference type="InterPro" id="IPR000160">
    <property type="entry name" value="GGDEF_dom"/>
</dbReference>
<dbReference type="CDD" id="cd01949">
    <property type="entry name" value="GGDEF"/>
    <property type="match status" value="1"/>
</dbReference>
<name>A0A7C3VNW7_9CYAN</name>
<dbReference type="InterPro" id="IPR043128">
    <property type="entry name" value="Rev_trsase/Diguanyl_cyclase"/>
</dbReference>
<feature type="domain" description="GGDEF" evidence="2">
    <location>
        <begin position="592"/>
        <end position="725"/>
    </location>
</feature>
<sequence length="725" mass="79259">MTGMSKWFPRAIRGAFLYPAIPTGIGLTLCAGVILSVAVGVILKNWEEERRQAEILHQTEDLAADLERSVNSNLDALRWLGQFYAVSAGVDADATSDDVQEGFREVATFTLARYRGIHTLAWVTPEGGKLGDGETSGLPNPRPEVFRLTYIEPEANKFGLSRIDMGANAGIVGAIAHARATGELTLISQILLPSSEKGGAPTLSRLGSGVGGEGNSEERPLYGEGLFAVMPVYGLGKQDAVSDQSNRQKTNSKHELRGFILGFLPLADVIKTSVNRIQTTAIDVCLYEETGTGVRKLLAFYEASTGLVKTNSQVSFCRDADPSLGETRFLKAGDRQWALLFLPGPESLNAPSVLNWLPLLGGLLWSSIPITTLAISLSNTYRREQLLQKLSVANDELSTANTEIVALNRMSDLLQACLTVEEACTVIPLLLKPMFPKLNGGVFTLSDSKNIVEAVLSWGQPLTTEQIFHPEQCLALRCGQPYFFANTDASLCCGHVHYHNDVAEYICIPMAAQGEILGVFYLSSPLAGELSPGKQRLAQMTARQIAVALANLKLRDTLKDQSIRDPLTGLFNRRYMEESLEREVRRAERNNQPIGIMMLDVDHFKRFNDTFGHEAGDIILRELSQVLQLSIRSSDIACRYGGEEFALIMPEAPLDITLQRAEKLCQKVRTLKVQYRHQLLGPLTVSLGVASFPQHGPTGGSLIQAADAALYRAKNEGRDRVCLAS</sequence>
<reference evidence="3" key="1">
    <citation type="journal article" date="2020" name="mSystems">
        <title>Genome- and Community-Level Interaction Insights into Carbon Utilization and Element Cycling Functions of Hydrothermarchaeota in Hydrothermal Sediment.</title>
        <authorList>
            <person name="Zhou Z."/>
            <person name="Liu Y."/>
            <person name="Xu W."/>
            <person name="Pan J."/>
            <person name="Luo Z.H."/>
            <person name="Li M."/>
        </authorList>
    </citation>
    <scope>NUCLEOTIDE SEQUENCE [LARGE SCALE GENOMIC DNA]</scope>
    <source>
        <strain evidence="3">SpSt-374</strain>
    </source>
</reference>
<keyword evidence="1" id="KW-0812">Transmembrane</keyword>
<proteinExistence type="predicted"/>
<dbReference type="EMBL" id="DSPX01000052">
    <property type="protein sequence ID" value="HGG00131.1"/>
    <property type="molecule type" value="Genomic_DNA"/>
</dbReference>
<dbReference type="InterPro" id="IPR029016">
    <property type="entry name" value="GAF-like_dom_sf"/>
</dbReference>
<dbReference type="PANTHER" id="PTHR45138">
    <property type="entry name" value="REGULATORY COMPONENTS OF SENSORY TRANSDUCTION SYSTEM"/>
    <property type="match status" value="1"/>
</dbReference>
<keyword evidence="1" id="KW-1133">Transmembrane helix</keyword>
<evidence type="ECO:0000313" key="3">
    <source>
        <dbReference type="EMBL" id="HGG00131.1"/>
    </source>
</evidence>
<dbReference type="Gene3D" id="3.30.450.350">
    <property type="entry name" value="CHASE domain"/>
    <property type="match status" value="1"/>
</dbReference>
<dbReference type="SMART" id="SM00065">
    <property type="entry name" value="GAF"/>
    <property type="match status" value="1"/>
</dbReference>
<dbReference type="SUPFAM" id="SSF55073">
    <property type="entry name" value="Nucleotide cyclase"/>
    <property type="match status" value="1"/>
</dbReference>
<dbReference type="Pfam" id="PF00990">
    <property type="entry name" value="GGDEF"/>
    <property type="match status" value="1"/>
</dbReference>
<dbReference type="InterPro" id="IPR042240">
    <property type="entry name" value="CHASE_sf"/>
</dbReference>
<dbReference type="InterPro" id="IPR003018">
    <property type="entry name" value="GAF"/>
</dbReference>
<dbReference type="InterPro" id="IPR029787">
    <property type="entry name" value="Nucleotide_cyclase"/>
</dbReference>
<dbReference type="FunFam" id="3.30.70.270:FF:000001">
    <property type="entry name" value="Diguanylate cyclase domain protein"/>
    <property type="match status" value="1"/>
</dbReference>
<dbReference type="AlphaFoldDB" id="A0A7C3VNW7"/>
<dbReference type="Pfam" id="PF01590">
    <property type="entry name" value="GAF"/>
    <property type="match status" value="1"/>
</dbReference>
<dbReference type="InterPro" id="IPR050469">
    <property type="entry name" value="Diguanylate_Cyclase"/>
</dbReference>
<protein>
    <submittedName>
        <fullName evidence="3">Diguanylate cyclase</fullName>
    </submittedName>
</protein>
<dbReference type="Gene3D" id="3.30.450.40">
    <property type="match status" value="1"/>
</dbReference>
<organism evidence="3">
    <name type="scientific">Planktothricoides sp. SpSt-374</name>
    <dbReference type="NCBI Taxonomy" id="2282167"/>
    <lineage>
        <taxon>Bacteria</taxon>
        <taxon>Bacillati</taxon>
        <taxon>Cyanobacteriota</taxon>
        <taxon>Cyanophyceae</taxon>
        <taxon>Oscillatoriophycideae</taxon>
        <taxon>Oscillatoriales</taxon>
        <taxon>Oscillatoriaceae</taxon>
        <taxon>Planktothricoides</taxon>
    </lineage>
</organism>
<evidence type="ECO:0000256" key="1">
    <source>
        <dbReference type="SAM" id="Phobius"/>
    </source>
</evidence>
<dbReference type="SMART" id="SM00267">
    <property type="entry name" value="GGDEF"/>
    <property type="match status" value="1"/>
</dbReference>
<dbReference type="PROSITE" id="PS50887">
    <property type="entry name" value="GGDEF"/>
    <property type="match status" value="1"/>
</dbReference>
<gene>
    <name evidence="3" type="ORF">ENR15_05575</name>
</gene>
<accession>A0A7C3VNW7</accession>
<dbReference type="Gene3D" id="3.30.70.270">
    <property type="match status" value="1"/>
</dbReference>
<dbReference type="NCBIfam" id="TIGR00254">
    <property type="entry name" value="GGDEF"/>
    <property type="match status" value="1"/>
</dbReference>
<dbReference type="GO" id="GO:0043709">
    <property type="term" value="P:cell adhesion involved in single-species biofilm formation"/>
    <property type="evidence" value="ECO:0007669"/>
    <property type="project" value="TreeGrafter"/>
</dbReference>
<dbReference type="SUPFAM" id="SSF55781">
    <property type="entry name" value="GAF domain-like"/>
    <property type="match status" value="1"/>
</dbReference>
<feature type="transmembrane region" description="Helical" evidence="1">
    <location>
        <begin position="20"/>
        <end position="43"/>
    </location>
</feature>
<dbReference type="GO" id="GO:1902201">
    <property type="term" value="P:negative regulation of bacterial-type flagellum-dependent cell motility"/>
    <property type="evidence" value="ECO:0007669"/>
    <property type="project" value="TreeGrafter"/>
</dbReference>
<evidence type="ECO:0000259" key="2">
    <source>
        <dbReference type="PROSITE" id="PS50887"/>
    </source>
</evidence>
<dbReference type="GO" id="GO:0052621">
    <property type="term" value="F:diguanylate cyclase activity"/>
    <property type="evidence" value="ECO:0007669"/>
    <property type="project" value="TreeGrafter"/>
</dbReference>
<dbReference type="GO" id="GO:0005886">
    <property type="term" value="C:plasma membrane"/>
    <property type="evidence" value="ECO:0007669"/>
    <property type="project" value="TreeGrafter"/>
</dbReference>
<comment type="caution">
    <text evidence="3">The sequence shown here is derived from an EMBL/GenBank/DDBJ whole genome shotgun (WGS) entry which is preliminary data.</text>
</comment>
<keyword evidence="1" id="KW-0472">Membrane</keyword>